<protein>
    <submittedName>
        <fullName evidence="2">Uncharacterized protein</fullName>
    </submittedName>
</protein>
<evidence type="ECO:0000313" key="2">
    <source>
        <dbReference type="EMBL" id="KKA20557.1"/>
    </source>
</evidence>
<feature type="compositionally biased region" description="Polar residues" evidence="1">
    <location>
        <begin position="1028"/>
        <end position="1037"/>
    </location>
</feature>
<feature type="compositionally biased region" description="Basic and acidic residues" evidence="1">
    <location>
        <begin position="653"/>
        <end position="663"/>
    </location>
</feature>
<dbReference type="RefSeq" id="XP_013327169.1">
    <property type="nucleotide sequence ID" value="XM_013471715.1"/>
</dbReference>
<dbReference type="Proteomes" id="UP000053958">
    <property type="component" value="Unassembled WGS sequence"/>
</dbReference>
<keyword evidence="3" id="KW-1185">Reference proteome</keyword>
<comment type="caution">
    <text evidence="2">The sequence shown here is derived from an EMBL/GenBank/DDBJ whole genome shotgun (WGS) entry which is preliminary data.</text>
</comment>
<organism evidence="2 3">
    <name type="scientific">Rasamsonia emersonii (strain ATCC 16479 / CBS 393.64 / IMI 116815)</name>
    <dbReference type="NCBI Taxonomy" id="1408163"/>
    <lineage>
        <taxon>Eukaryota</taxon>
        <taxon>Fungi</taxon>
        <taxon>Dikarya</taxon>
        <taxon>Ascomycota</taxon>
        <taxon>Pezizomycotina</taxon>
        <taxon>Eurotiomycetes</taxon>
        <taxon>Eurotiomycetidae</taxon>
        <taxon>Eurotiales</taxon>
        <taxon>Trichocomaceae</taxon>
        <taxon>Rasamsonia</taxon>
    </lineage>
</organism>
<feature type="region of interest" description="Disordered" evidence="1">
    <location>
        <begin position="686"/>
        <end position="708"/>
    </location>
</feature>
<feature type="region of interest" description="Disordered" evidence="1">
    <location>
        <begin position="928"/>
        <end position="958"/>
    </location>
</feature>
<feature type="compositionally biased region" description="Basic and acidic residues" evidence="1">
    <location>
        <begin position="998"/>
        <end position="1007"/>
    </location>
</feature>
<name>A0A0F4YQK1_RASE3</name>
<accession>A0A0F4YQK1</accession>
<reference evidence="2 3" key="1">
    <citation type="submission" date="2015-04" db="EMBL/GenBank/DDBJ databases">
        <authorList>
            <person name="Heijne W.H."/>
            <person name="Fedorova N.D."/>
            <person name="Nierman W.C."/>
            <person name="Vollebregt A.W."/>
            <person name="Zhao Z."/>
            <person name="Wu L."/>
            <person name="Kumar M."/>
            <person name="Stam H."/>
            <person name="van den Berg M.A."/>
            <person name="Pel H.J."/>
        </authorList>
    </citation>
    <scope>NUCLEOTIDE SEQUENCE [LARGE SCALE GENOMIC DNA]</scope>
    <source>
        <strain evidence="2 3">CBS 393.64</strain>
    </source>
</reference>
<proteinExistence type="predicted"/>
<evidence type="ECO:0000313" key="3">
    <source>
        <dbReference type="Proteomes" id="UP000053958"/>
    </source>
</evidence>
<dbReference type="EMBL" id="LASV01000249">
    <property type="protein sequence ID" value="KKA20557.1"/>
    <property type="molecule type" value="Genomic_DNA"/>
</dbReference>
<dbReference type="AlphaFoldDB" id="A0A0F4YQK1"/>
<feature type="region of interest" description="Disordered" evidence="1">
    <location>
        <begin position="981"/>
        <end position="1047"/>
    </location>
</feature>
<dbReference type="STRING" id="1408163.A0A0F4YQK1"/>
<sequence>MPRRQSPRKHYPDPDCEYDLFDLGALPDPPDDWTFYGYGKEAFGNTSRIFSSAVTKVLIDFHCWGIEPDVQGRSKKESRLMALRKLSYYQADQHRPPTLNDFFDFSRDAGPRLLRTDLHPMPKPISRFYPTVPDPGTDPLGEGIPPSYAQQFAYPSGPRSRTTVPGQPTLGPWHTVAGDPSQNTQPSVGLDIDNTYPTPPDITPPGSVAMIPPLVLQPSAIPPSAPLPGQSQAFPAVVESVERALLGLRYRLLDRHPQAAANIPRPYLTAASEWDLLHLETRAFVLTSHVRLSRSGDGSDFVLDPNGLIYAFRGRGPVSRRETSAVDCVIVAGKFLDVGSTIIDCASEMLGHTLTETEREFRTMADTDWAVLSPEESMAKRDAFLDIITRNHGRAIPVSEVWRKCTQSFSQFHISYTEQFVKCCTCSHPFPPVLSHVVTSVVAPPHFESDHHGVTMEALLNRFFAYQLSQECGHCRRRDTIVRERRFNILPFRMVVQPHYSASPRNHTSDNIKIKYCDEHGQTQIATYRWLGGVYCNKNETIRSHLGLEDPYRYRTYWTDSGRGEKETGELRMYDGMHNLGLIVGTIPAAHPDEPIPESWCRGVSVPLLFYEQVLNPDKEALEVAKQTVGDMLYAAENDVLILQKHQPWASTDHQRLSGERRLASNTEAGPSSTVLVERRYDEPSLAAGGSASVGISPRAPHGTALGRRHKARSYWTVAFSGMGSRTTNNGPVDSETAVPGVVMNPQGVSETTAQFGPNLTPSAVTTVSAFPEYSSNDSQFNIDRSEAADMVRTSSQFPDPDTQFNPDATTDNADIVRALTQFLNQFSETNFAPDSEPSSHDAPFNSDPSEVADMVRDSSRFLDYDAQCNPDPTFEAAGMVRVSQRFPDTSAEFNSDPTSDAPSTHNYLFGPAHAGYLNHSVAPVGGASDIPPNGEEIHNLYSPARPNVQQSDPGDQATYDGESQVLLLRSDLEFLQAYDCSDNSNPPCIDPSSLTREGPDAEKTTQEGENFIEPSERARGKRPAGDANSNATSFPNHQLYKRPRPN</sequence>
<dbReference type="GeneID" id="25317766"/>
<gene>
    <name evidence="2" type="ORF">T310_5421</name>
</gene>
<evidence type="ECO:0000256" key="1">
    <source>
        <dbReference type="SAM" id="MobiDB-lite"/>
    </source>
</evidence>
<feature type="region of interest" description="Disordered" evidence="1">
    <location>
        <begin position="651"/>
        <end position="671"/>
    </location>
</feature>
<feature type="region of interest" description="Disordered" evidence="1">
    <location>
        <begin position="830"/>
        <end position="850"/>
    </location>
</feature>
<dbReference type="OrthoDB" id="4225328at2759"/>